<feature type="binding site" evidence="14">
    <location>
        <position position="129"/>
    </location>
    <ligand>
        <name>GTP</name>
        <dbReference type="ChEBI" id="CHEBI:37565"/>
    </ligand>
</feature>
<evidence type="ECO:0000256" key="11">
    <source>
        <dbReference type="ARBA" id="ARBA00023134"/>
    </source>
</evidence>
<evidence type="ECO:0000256" key="9">
    <source>
        <dbReference type="ARBA" id="ARBA00022927"/>
    </source>
</evidence>
<dbReference type="PROSITE" id="PS51422">
    <property type="entry name" value="SAR1"/>
    <property type="match status" value="1"/>
</dbReference>
<feature type="binding site" evidence="14">
    <location>
        <position position="130"/>
    </location>
    <ligand>
        <name>GTP</name>
        <dbReference type="ChEBI" id="CHEBI:37565"/>
    </ligand>
</feature>
<dbReference type="GO" id="GO:0003924">
    <property type="term" value="F:GTPase activity"/>
    <property type="evidence" value="ECO:0007669"/>
    <property type="project" value="InterPro"/>
</dbReference>
<evidence type="ECO:0000256" key="12">
    <source>
        <dbReference type="ARBA" id="ARBA00023136"/>
    </source>
</evidence>
<sequence length="192" mass="21680">MFLVKWFKGILGSLGLYQKSGDLVFLGLDNAGKTTLLHVLKEDTYTQTDSTIQPHSEELTIGNVRFNTFDLGGHEVARKIWKNYVGAVNGIIFMIDVTDHERMDLAKLELNKLLEIPELNETPICVLGNKVDKKGSLTEEELREELGLLPHQTYGKDGGMNADARRVEVFMCSVLKRAGYQEGFQWISEFLD</sequence>
<evidence type="ECO:0000256" key="2">
    <source>
        <dbReference type="ARBA" id="ARBA00004406"/>
    </source>
</evidence>
<feature type="binding site" evidence="14">
    <location>
        <position position="32"/>
    </location>
    <ligand>
        <name>GTP</name>
        <dbReference type="ChEBI" id="CHEBI:37565"/>
    </ligand>
</feature>
<feature type="binding site" evidence="15">
    <location>
        <position position="73"/>
    </location>
    <ligand>
        <name>GTP</name>
        <dbReference type="ChEBI" id="CHEBI:37565"/>
    </ligand>
</feature>
<evidence type="ECO:0000256" key="3">
    <source>
        <dbReference type="ARBA" id="ARBA00007507"/>
    </source>
</evidence>
<feature type="binding site" evidence="14">
    <location>
        <position position="174"/>
    </location>
    <ligand>
        <name>GTP</name>
        <dbReference type="ChEBI" id="CHEBI:37565"/>
    </ligand>
</feature>
<keyword evidence="6" id="KW-0378">Hydrolase</keyword>
<dbReference type="GO" id="GO:0005525">
    <property type="term" value="F:GTP binding"/>
    <property type="evidence" value="ECO:0007669"/>
    <property type="project" value="UniProtKB-KW"/>
</dbReference>
<dbReference type="AlphaFoldDB" id="A0AAD2D546"/>
<evidence type="ECO:0000256" key="16">
    <source>
        <dbReference type="PIRSR" id="PIRSR606689-2"/>
    </source>
</evidence>
<gene>
    <name evidence="18" type="ORF">ECRASSUSDP1_LOCUS21548</name>
</gene>
<proteinExistence type="inferred from homology"/>
<organism evidence="18 19">
    <name type="scientific">Euplotes crassus</name>
    <dbReference type="NCBI Taxonomy" id="5936"/>
    <lineage>
        <taxon>Eukaryota</taxon>
        <taxon>Sar</taxon>
        <taxon>Alveolata</taxon>
        <taxon>Ciliophora</taxon>
        <taxon>Intramacronucleata</taxon>
        <taxon>Spirotrichea</taxon>
        <taxon>Hypotrichia</taxon>
        <taxon>Euplotida</taxon>
        <taxon>Euplotidae</taxon>
        <taxon>Moneuplotes</taxon>
    </lineage>
</organism>
<dbReference type="Gene3D" id="3.40.50.300">
    <property type="entry name" value="P-loop containing nucleotide triphosphate hydrolases"/>
    <property type="match status" value="1"/>
</dbReference>
<keyword evidence="13" id="KW-0460">Magnesium</keyword>
<dbReference type="NCBIfam" id="TIGR00231">
    <property type="entry name" value="small_GTP"/>
    <property type="match status" value="1"/>
</dbReference>
<comment type="caution">
    <text evidence="18">The sequence shown here is derived from an EMBL/GenBank/DDBJ whole genome shotgun (WGS) entry which is preliminary data.</text>
</comment>
<feature type="binding site" evidence="15">
    <location>
        <begin position="129"/>
        <end position="132"/>
    </location>
    <ligand>
        <name>GTP</name>
        <dbReference type="ChEBI" id="CHEBI:37565"/>
    </ligand>
</feature>
<dbReference type="PROSITE" id="PS51417">
    <property type="entry name" value="ARF"/>
    <property type="match status" value="1"/>
</dbReference>
<feature type="binding site" evidence="14">
    <location>
        <position position="175"/>
    </location>
    <ligand>
        <name>GTP</name>
        <dbReference type="ChEBI" id="CHEBI:37565"/>
    </ligand>
</feature>
<feature type="binding site" evidence="14">
    <location>
        <position position="33"/>
    </location>
    <ligand>
        <name>GTP</name>
        <dbReference type="ChEBI" id="CHEBI:37565"/>
    </ligand>
</feature>
<dbReference type="GO" id="GO:0046872">
    <property type="term" value="F:metal ion binding"/>
    <property type="evidence" value="ECO:0007669"/>
    <property type="project" value="UniProtKB-KW"/>
</dbReference>
<evidence type="ECO:0000256" key="13">
    <source>
        <dbReference type="PIRSR" id="PIRSR606687-1"/>
    </source>
</evidence>
<feature type="binding site" evidence="16">
    <location>
        <position position="51"/>
    </location>
    <ligand>
        <name>Mg(2+)</name>
        <dbReference type="ChEBI" id="CHEBI:18420"/>
    </ligand>
</feature>
<dbReference type="GO" id="GO:0005789">
    <property type="term" value="C:endoplasmic reticulum membrane"/>
    <property type="evidence" value="ECO:0007669"/>
    <property type="project" value="UniProtKB-SubCell"/>
</dbReference>
<dbReference type="InterPro" id="IPR006687">
    <property type="entry name" value="Small_GTPase_SAR1"/>
</dbReference>
<dbReference type="PANTHER" id="PTHR45684">
    <property type="entry name" value="RE74312P"/>
    <property type="match status" value="1"/>
</dbReference>
<keyword evidence="8 17" id="KW-0931">ER-Golgi transport</keyword>
<accession>A0AAD2D546</accession>
<evidence type="ECO:0000256" key="8">
    <source>
        <dbReference type="ARBA" id="ARBA00022892"/>
    </source>
</evidence>
<dbReference type="Pfam" id="PF00025">
    <property type="entry name" value="Arf"/>
    <property type="match status" value="1"/>
</dbReference>
<feature type="binding site" evidence="14">
    <location>
        <position position="30"/>
    </location>
    <ligand>
        <name>GTP</name>
        <dbReference type="ChEBI" id="CHEBI:37565"/>
    </ligand>
</feature>
<protein>
    <submittedName>
        <fullName evidence="18">Uncharacterized protein</fullName>
    </submittedName>
</protein>
<evidence type="ECO:0000256" key="10">
    <source>
        <dbReference type="ARBA" id="ARBA00023034"/>
    </source>
</evidence>
<keyword evidence="9 17" id="KW-0653">Protein transport</keyword>
<keyword evidence="13" id="KW-0479">Metal-binding</keyword>
<dbReference type="InterPro" id="IPR005225">
    <property type="entry name" value="Small_GTP-bd"/>
</dbReference>
<dbReference type="GO" id="GO:0000139">
    <property type="term" value="C:Golgi membrane"/>
    <property type="evidence" value="ECO:0007669"/>
    <property type="project" value="UniProtKB-SubCell"/>
</dbReference>
<evidence type="ECO:0000313" key="19">
    <source>
        <dbReference type="Proteomes" id="UP001295684"/>
    </source>
</evidence>
<name>A0AAD2D546_EUPCR</name>
<reference evidence="18" key="1">
    <citation type="submission" date="2023-07" db="EMBL/GenBank/DDBJ databases">
        <authorList>
            <consortium name="AG Swart"/>
            <person name="Singh M."/>
            <person name="Singh A."/>
            <person name="Seah K."/>
            <person name="Emmerich C."/>
        </authorList>
    </citation>
    <scope>NUCLEOTIDE SEQUENCE</scope>
    <source>
        <strain evidence="18">DP1</strain>
    </source>
</reference>
<keyword evidence="11 15" id="KW-0342">GTP-binding</keyword>
<comment type="subcellular location">
    <subcellularLocation>
        <location evidence="2">Endoplasmic reticulum membrane</location>
        <topology evidence="2">Peripheral membrane protein</topology>
    </subcellularLocation>
    <subcellularLocation>
        <location evidence="1">Golgi apparatus membrane</location>
        <topology evidence="1">Peripheral membrane protein</topology>
    </subcellularLocation>
</comment>
<keyword evidence="5 14" id="KW-0547">Nucleotide-binding</keyword>
<evidence type="ECO:0000256" key="1">
    <source>
        <dbReference type="ARBA" id="ARBA00004395"/>
    </source>
</evidence>
<feature type="binding site" evidence="14">
    <location>
        <position position="35"/>
    </location>
    <ligand>
        <name>GTP</name>
        <dbReference type="ChEBI" id="CHEBI:37565"/>
    </ligand>
</feature>
<dbReference type="InterPro" id="IPR006689">
    <property type="entry name" value="Small_GTPase_ARF/SAR"/>
</dbReference>
<keyword evidence="19" id="KW-1185">Reference proteome</keyword>
<dbReference type="FunFam" id="3.40.50.300:FF:000161">
    <property type="entry name" value="Small COPII coat GTPase"/>
    <property type="match status" value="1"/>
</dbReference>
<keyword evidence="4 17" id="KW-0813">Transport</keyword>
<dbReference type="SUPFAM" id="SSF52540">
    <property type="entry name" value="P-loop containing nucleoside triphosphate hydrolases"/>
    <property type="match status" value="1"/>
</dbReference>
<dbReference type="InterPro" id="IPR027417">
    <property type="entry name" value="P-loop_NTPase"/>
</dbReference>
<feature type="binding site" evidence="13">
    <location>
        <position position="29"/>
    </location>
    <ligand>
        <name>Mg(2+)</name>
        <dbReference type="ChEBI" id="CHEBI:18420"/>
    </ligand>
</feature>
<keyword evidence="7 17" id="KW-0256">Endoplasmic reticulum</keyword>
<evidence type="ECO:0000256" key="14">
    <source>
        <dbReference type="PIRSR" id="PIRSR606687-2"/>
    </source>
</evidence>
<dbReference type="SMART" id="SM00177">
    <property type="entry name" value="ARF"/>
    <property type="match status" value="1"/>
</dbReference>
<evidence type="ECO:0000256" key="4">
    <source>
        <dbReference type="ARBA" id="ARBA00022448"/>
    </source>
</evidence>
<evidence type="ECO:0000256" key="15">
    <source>
        <dbReference type="PIRSR" id="PIRSR606689-1"/>
    </source>
</evidence>
<evidence type="ECO:0000256" key="6">
    <source>
        <dbReference type="ARBA" id="ARBA00022801"/>
    </source>
</evidence>
<evidence type="ECO:0000313" key="18">
    <source>
        <dbReference type="EMBL" id="CAI2380121.1"/>
    </source>
</evidence>
<dbReference type="Proteomes" id="UP001295684">
    <property type="component" value="Unassembled WGS sequence"/>
</dbReference>
<evidence type="ECO:0000256" key="17">
    <source>
        <dbReference type="RuleBase" id="RU003926"/>
    </source>
</evidence>
<feature type="binding site" evidence="16">
    <location>
        <position position="34"/>
    </location>
    <ligand>
        <name>Mg(2+)</name>
        <dbReference type="ChEBI" id="CHEBI:18420"/>
    </ligand>
</feature>
<dbReference type="GO" id="GO:0006886">
    <property type="term" value="P:intracellular protein transport"/>
    <property type="evidence" value="ECO:0007669"/>
    <property type="project" value="InterPro"/>
</dbReference>
<feature type="binding site" evidence="15">
    <location>
        <begin position="27"/>
        <end position="34"/>
    </location>
    <ligand>
        <name>GTP</name>
        <dbReference type="ChEBI" id="CHEBI:37565"/>
    </ligand>
</feature>
<dbReference type="SMART" id="SM00178">
    <property type="entry name" value="SAR"/>
    <property type="match status" value="1"/>
</dbReference>
<keyword evidence="12" id="KW-0472">Membrane</keyword>
<feature type="binding site" evidence="14">
    <location>
        <position position="132"/>
    </location>
    <ligand>
        <name>GTP</name>
        <dbReference type="ChEBI" id="CHEBI:37565"/>
    </ligand>
</feature>
<dbReference type="EMBL" id="CAMPGE010022035">
    <property type="protein sequence ID" value="CAI2380121.1"/>
    <property type="molecule type" value="Genomic_DNA"/>
</dbReference>
<comment type="similarity">
    <text evidence="3 17">Belongs to the small GTPase superfamily. SAR1 family.</text>
</comment>
<feature type="binding site" evidence="14">
    <location>
        <position position="34"/>
    </location>
    <ligand>
        <name>GTP</name>
        <dbReference type="ChEBI" id="CHEBI:37565"/>
    </ligand>
</feature>
<evidence type="ECO:0000256" key="7">
    <source>
        <dbReference type="ARBA" id="ARBA00022824"/>
    </source>
</evidence>
<dbReference type="GO" id="GO:0016192">
    <property type="term" value="P:vesicle-mediated transport"/>
    <property type="evidence" value="ECO:0007669"/>
    <property type="project" value="UniProtKB-KW"/>
</dbReference>
<evidence type="ECO:0000256" key="5">
    <source>
        <dbReference type="ARBA" id="ARBA00022741"/>
    </source>
</evidence>
<dbReference type="PRINTS" id="PR00328">
    <property type="entry name" value="SAR1GTPBP"/>
</dbReference>
<keyword evidence="10 17" id="KW-0333">Golgi apparatus</keyword>